<dbReference type="InterPro" id="IPR012910">
    <property type="entry name" value="Plug_dom"/>
</dbReference>
<evidence type="ECO:0000256" key="13">
    <source>
        <dbReference type="SAM" id="SignalP"/>
    </source>
</evidence>
<evidence type="ECO:0000259" key="15">
    <source>
        <dbReference type="Pfam" id="PF07715"/>
    </source>
</evidence>
<dbReference type="InterPro" id="IPR000531">
    <property type="entry name" value="Beta-barrel_TonB"/>
</dbReference>
<dbReference type="InterPro" id="IPR039426">
    <property type="entry name" value="TonB-dep_rcpt-like"/>
</dbReference>
<comment type="subcellular location">
    <subcellularLocation>
        <location evidence="1 11">Cell outer membrane</location>
        <topology evidence="1 11">Multi-pass membrane protein</topology>
    </subcellularLocation>
</comment>
<dbReference type="SUPFAM" id="SSF56935">
    <property type="entry name" value="Porins"/>
    <property type="match status" value="1"/>
</dbReference>
<dbReference type="PROSITE" id="PS52016">
    <property type="entry name" value="TONB_DEPENDENT_REC_3"/>
    <property type="match status" value="1"/>
</dbReference>
<dbReference type="Pfam" id="PF00593">
    <property type="entry name" value="TonB_dep_Rec_b-barrel"/>
    <property type="match status" value="1"/>
</dbReference>
<protein>
    <submittedName>
        <fullName evidence="16">TonB-dependent receptor</fullName>
    </submittedName>
</protein>
<feature type="domain" description="TonB-dependent receptor-like beta-barrel" evidence="14">
    <location>
        <begin position="479"/>
        <end position="958"/>
    </location>
</feature>
<comment type="similarity">
    <text evidence="2">Belongs to the TonB-dependent receptor family. Hemoglobin/haptoglobin binding protein subfamily.</text>
</comment>
<dbReference type="Gene3D" id="2.170.130.10">
    <property type="entry name" value="TonB-dependent receptor, plug domain"/>
    <property type="match status" value="1"/>
</dbReference>
<dbReference type="PANTHER" id="PTHR30069:SF29">
    <property type="entry name" value="HEMOGLOBIN AND HEMOGLOBIN-HAPTOGLOBIN-BINDING PROTEIN 1-RELATED"/>
    <property type="match status" value="1"/>
</dbReference>
<keyword evidence="3 11" id="KW-0813">Transport</keyword>
<dbReference type="GO" id="GO:0015344">
    <property type="term" value="F:siderophore uptake transmembrane transporter activity"/>
    <property type="evidence" value="ECO:0007669"/>
    <property type="project" value="TreeGrafter"/>
</dbReference>
<keyword evidence="4 11" id="KW-1134">Transmembrane beta strand</keyword>
<keyword evidence="10 11" id="KW-0998">Cell outer membrane</keyword>
<dbReference type="InterPro" id="IPR036942">
    <property type="entry name" value="Beta-barrel_TonB_sf"/>
</dbReference>
<dbReference type="AlphaFoldDB" id="A0A1T0AXY4"/>
<evidence type="ECO:0000256" key="12">
    <source>
        <dbReference type="RuleBase" id="RU003357"/>
    </source>
</evidence>
<evidence type="ECO:0000313" key="17">
    <source>
        <dbReference type="Proteomes" id="UP000190023"/>
    </source>
</evidence>
<gene>
    <name evidence="16" type="ORF">B0188_07885</name>
</gene>
<comment type="caution">
    <text evidence="16">The sequence shown here is derived from an EMBL/GenBank/DDBJ whole genome shotgun (WGS) entry which is preliminary data.</text>
</comment>
<evidence type="ECO:0000256" key="8">
    <source>
        <dbReference type="ARBA" id="ARBA00023136"/>
    </source>
</evidence>
<dbReference type="GO" id="GO:0044718">
    <property type="term" value="P:siderophore transmembrane transport"/>
    <property type="evidence" value="ECO:0007669"/>
    <property type="project" value="TreeGrafter"/>
</dbReference>
<dbReference type="Gene3D" id="2.40.170.20">
    <property type="entry name" value="TonB-dependent receptor, beta-barrel domain"/>
    <property type="match status" value="2"/>
</dbReference>
<evidence type="ECO:0000259" key="14">
    <source>
        <dbReference type="Pfam" id="PF00593"/>
    </source>
</evidence>
<dbReference type="STRING" id="123822.B0188_07885"/>
<keyword evidence="5 11" id="KW-0812">Transmembrane</keyword>
<evidence type="ECO:0000256" key="9">
    <source>
        <dbReference type="ARBA" id="ARBA00023170"/>
    </source>
</evidence>
<evidence type="ECO:0000256" key="4">
    <source>
        <dbReference type="ARBA" id="ARBA00022452"/>
    </source>
</evidence>
<keyword evidence="17" id="KW-1185">Reference proteome</keyword>
<evidence type="ECO:0000256" key="5">
    <source>
        <dbReference type="ARBA" id="ARBA00022692"/>
    </source>
</evidence>
<feature type="signal peptide" evidence="13">
    <location>
        <begin position="1"/>
        <end position="29"/>
    </location>
</feature>
<dbReference type="Pfam" id="PF07715">
    <property type="entry name" value="Plug"/>
    <property type="match status" value="1"/>
</dbReference>
<keyword evidence="6 13" id="KW-0732">Signal</keyword>
<accession>A0A1T0AXY4</accession>
<dbReference type="OrthoDB" id="9764669at2"/>
<dbReference type="InterPro" id="IPR037066">
    <property type="entry name" value="Plug_dom_sf"/>
</dbReference>
<keyword evidence="9 16" id="KW-0675">Receptor</keyword>
<evidence type="ECO:0000256" key="10">
    <source>
        <dbReference type="ARBA" id="ARBA00023237"/>
    </source>
</evidence>
<evidence type="ECO:0000256" key="11">
    <source>
        <dbReference type="PROSITE-ProRule" id="PRU01360"/>
    </source>
</evidence>
<name>A0A1T0AXY4_9PAST</name>
<feature type="domain" description="TonB-dependent receptor plug" evidence="15">
    <location>
        <begin position="56"/>
        <end position="166"/>
    </location>
</feature>
<proteinExistence type="inferred from homology"/>
<sequence length="1007" mass="114886">MHQTNQLKTFKRTAVATALFYFFTPFALGDTNTALDEINVQAEQSNINIKEQKVGETTKNARQLTRQQVQDSRDLVRYETGISVVETGRFGTSGYAVRGVEENRVGISIDGLRQAETLNSQGFKELFEGYGNFNNTRNSVEIETLSTATITKGADSIKSGSGALGGSVIFNTKDARDFLLDKDWYVSYKKGYNSVNSENWDSINIAARYKWFDMLLINTKREGREHKNFYYNIYKNAEEDFNAEGETREKADPYHIDKDSTLVKLAFQPSDNHRFVFALDDSSLESQGTDLSYVLRPSQFSNQYIKGERLTHDQSKRKNLSFSYESFTQTPFWDHLKLSYSKQKITNNARTDEFCFQSKCVQVANPEGLNLVEENNTYTVVDKDNGKLSSTTKQIGYGTRVFFNNSKGTEIANSDIYKAPIDSILIDCEKLNCANKFSVFVEKDAAYTSKYVFEERPIIEKTLSNGKKYGLLERKSQNASWDSTGTFKQYEETFFLFPRSAGFSRNDYNDRDLNTNTKQINLDLDKTFSLLKTEHKINYGGAYSKIHKNMVNKDGYQGGNVQWWADNFFCNKPVDGTFPREYTPSPELYPAIPVDCTGKLRAKTGERSSYLIPVSTKEHSLYFGDNIQLGRYVNLDLNYRYDNVKHHPYYDPNTPVPKGLIAGIFVPLKGNPYGTDATCPYNSDCMNENVKQNLDIILQSKKYKHHSYSLGLNVDPTDWLRLQAKYANAFRAPTADEIYMTFKHPSFSIQPNINLEAEIAKTKELAITLYRNSSHLTLSMFQTNYRNFIDLVEAGQRQVEYGSTILYPFYKSENRDHAKVVGGEVNAHLQLEELNTKLKGFYLGYKYSWQKGKIHTADGYIPMNALQPNTSIYSLGYTSADNKYGIDIYITDVAAKKRNETYNPYWKEQAADENTLVQGQKVKDSAVAWRSPHYTVVDAILHIKPIKNLTLSAGVYNIFNTPYITWDSARSIRTRGTINKIDQNTGAGIKRFYAPGRNFKLSVELTF</sequence>
<evidence type="ECO:0000256" key="1">
    <source>
        <dbReference type="ARBA" id="ARBA00004571"/>
    </source>
</evidence>
<reference evidence="16 17" key="1">
    <citation type="submission" date="2017-02" db="EMBL/GenBank/DDBJ databases">
        <title>Draft genome sequence of Haemophilus felis CCUG 31170 type strain.</title>
        <authorList>
            <person name="Engstrom-Jakobsson H."/>
            <person name="Salva-Serra F."/>
            <person name="Thorell K."/>
            <person name="Gonzales-Siles L."/>
            <person name="Karlsson R."/>
            <person name="Boulund F."/>
            <person name="Engstrand L."/>
            <person name="Kristiansson E."/>
            <person name="Moore E."/>
        </authorList>
    </citation>
    <scope>NUCLEOTIDE SEQUENCE [LARGE SCALE GENOMIC DNA]</scope>
    <source>
        <strain evidence="16 17">CCUG 31170</strain>
    </source>
</reference>
<evidence type="ECO:0000313" key="16">
    <source>
        <dbReference type="EMBL" id="OOS02704.1"/>
    </source>
</evidence>
<organism evidence="16 17">
    <name type="scientific">[Haemophilus] felis</name>
    <dbReference type="NCBI Taxonomy" id="123822"/>
    <lineage>
        <taxon>Bacteria</taxon>
        <taxon>Pseudomonadati</taxon>
        <taxon>Pseudomonadota</taxon>
        <taxon>Gammaproteobacteria</taxon>
        <taxon>Pasteurellales</taxon>
        <taxon>Pasteurellaceae</taxon>
    </lineage>
</organism>
<keyword evidence="8 11" id="KW-0472">Membrane</keyword>
<keyword evidence="7 12" id="KW-0798">TonB box</keyword>
<dbReference type="GO" id="GO:0009279">
    <property type="term" value="C:cell outer membrane"/>
    <property type="evidence" value="ECO:0007669"/>
    <property type="project" value="UniProtKB-SubCell"/>
</dbReference>
<evidence type="ECO:0000256" key="7">
    <source>
        <dbReference type="ARBA" id="ARBA00023077"/>
    </source>
</evidence>
<evidence type="ECO:0000256" key="6">
    <source>
        <dbReference type="ARBA" id="ARBA00022729"/>
    </source>
</evidence>
<evidence type="ECO:0000256" key="3">
    <source>
        <dbReference type="ARBA" id="ARBA00022448"/>
    </source>
</evidence>
<dbReference type="EMBL" id="MUYB01000031">
    <property type="protein sequence ID" value="OOS02704.1"/>
    <property type="molecule type" value="Genomic_DNA"/>
</dbReference>
<dbReference type="Proteomes" id="UP000190023">
    <property type="component" value="Unassembled WGS sequence"/>
</dbReference>
<evidence type="ECO:0000256" key="2">
    <source>
        <dbReference type="ARBA" id="ARBA00008143"/>
    </source>
</evidence>
<dbReference type="PANTHER" id="PTHR30069">
    <property type="entry name" value="TONB-DEPENDENT OUTER MEMBRANE RECEPTOR"/>
    <property type="match status" value="1"/>
</dbReference>
<feature type="chain" id="PRO_5012910603" evidence="13">
    <location>
        <begin position="30"/>
        <end position="1007"/>
    </location>
</feature>